<accession>A0A162TW80</accession>
<dbReference type="Proteomes" id="UP000077315">
    <property type="component" value="Unassembled WGS sequence"/>
</dbReference>
<sequence length="66" mass="7383">MFSKTSPNSLTIELAKLQITRSICAANNSNALKITLVNKKKISDYSEKSLPPKKRPCFRVKNCSPE</sequence>
<protein>
    <submittedName>
        <fullName evidence="1">Uncharacterized protein</fullName>
    </submittedName>
</protein>
<organism evidence="1 2">
    <name type="scientific">Phycomyces blakesleeanus (strain ATCC 8743b / DSM 1359 / FGSC 10004 / NBRC 33097 / NRRL 1555)</name>
    <dbReference type="NCBI Taxonomy" id="763407"/>
    <lineage>
        <taxon>Eukaryota</taxon>
        <taxon>Fungi</taxon>
        <taxon>Fungi incertae sedis</taxon>
        <taxon>Mucoromycota</taxon>
        <taxon>Mucoromycotina</taxon>
        <taxon>Mucoromycetes</taxon>
        <taxon>Mucorales</taxon>
        <taxon>Phycomycetaceae</taxon>
        <taxon>Phycomyces</taxon>
    </lineage>
</organism>
<dbReference type="RefSeq" id="XP_018289512.1">
    <property type="nucleotide sequence ID" value="XM_018431823.1"/>
</dbReference>
<dbReference type="EMBL" id="KV440985">
    <property type="protein sequence ID" value="OAD71472.1"/>
    <property type="molecule type" value="Genomic_DNA"/>
</dbReference>
<gene>
    <name evidence="1" type="ORF">PHYBLDRAFT_147232</name>
</gene>
<proteinExistence type="predicted"/>
<keyword evidence="2" id="KW-1185">Reference proteome</keyword>
<dbReference type="InParanoid" id="A0A162TW80"/>
<name>A0A162TW80_PHYB8</name>
<reference evidence="2" key="1">
    <citation type="submission" date="2015-06" db="EMBL/GenBank/DDBJ databases">
        <title>Expansion of signal transduction pathways in fungi by whole-genome duplication.</title>
        <authorList>
            <consortium name="DOE Joint Genome Institute"/>
            <person name="Corrochano L.M."/>
            <person name="Kuo A."/>
            <person name="Marcet-Houben M."/>
            <person name="Polaino S."/>
            <person name="Salamov A."/>
            <person name="Villalobos J.M."/>
            <person name="Alvarez M.I."/>
            <person name="Avalos J."/>
            <person name="Benito E.P."/>
            <person name="Benoit I."/>
            <person name="Burger G."/>
            <person name="Camino L.P."/>
            <person name="Canovas D."/>
            <person name="Cerda-Olmedo E."/>
            <person name="Cheng J.-F."/>
            <person name="Dominguez A."/>
            <person name="Elias M."/>
            <person name="Eslava A.P."/>
            <person name="Glaser F."/>
            <person name="Grimwood J."/>
            <person name="Gutierrez G."/>
            <person name="Heitman J."/>
            <person name="Henrissat B."/>
            <person name="Iturriaga E.A."/>
            <person name="Lang B.F."/>
            <person name="Lavin J.L."/>
            <person name="Lee S."/>
            <person name="Li W."/>
            <person name="Lindquist E."/>
            <person name="Lopez-Garcia S."/>
            <person name="Luque E.M."/>
            <person name="Marcos A.T."/>
            <person name="Martin J."/>
            <person name="McCluskey K."/>
            <person name="Medina H.R."/>
            <person name="Miralles-Duran A."/>
            <person name="Miyazaki A."/>
            <person name="Munoz-Torres E."/>
            <person name="Oguiza J.A."/>
            <person name="Ohm R."/>
            <person name="Olmedo M."/>
            <person name="Orejas M."/>
            <person name="Ortiz-Castellanos L."/>
            <person name="Pisabarro A.G."/>
            <person name="Rodriguez-Romero J."/>
            <person name="Ruiz-Herrera J."/>
            <person name="Ruiz-Vazquez R."/>
            <person name="Sanz C."/>
            <person name="Schackwitz W."/>
            <person name="Schmutz J."/>
            <person name="Shahriari M."/>
            <person name="Shelest E."/>
            <person name="Silva-Franco F."/>
            <person name="Soanes D."/>
            <person name="Syed K."/>
            <person name="Tagua V.G."/>
            <person name="Talbot N.J."/>
            <person name="Thon M."/>
            <person name="De vries R.P."/>
            <person name="Wiebenga A."/>
            <person name="Yadav J.S."/>
            <person name="Braun E.L."/>
            <person name="Baker S."/>
            <person name="Garre V."/>
            <person name="Horwitz B."/>
            <person name="Torres-Martinez S."/>
            <person name="Idnurm A."/>
            <person name="Herrera-Estrella A."/>
            <person name="Gabaldon T."/>
            <person name="Grigoriev I.V."/>
        </authorList>
    </citation>
    <scope>NUCLEOTIDE SEQUENCE [LARGE SCALE GENOMIC DNA]</scope>
    <source>
        <strain evidence="2">NRRL 1555(-)</strain>
    </source>
</reference>
<dbReference type="GeneID" id="28992729"/>
<evidence type="ECO:0000313" key="1">
    <source>
        <dbReference type="EMBL" id="OAD71472.1"/>
    </source>
</evidence>
<dbReference type="AlphaFoldDB" id="A0A162TW80"/>
<evidence type="ECO:0000313" key="2">
    <source>
        <dbReference type="Proteomes" id="UP000077315"/>
    </source>
</evidence>
<dbReference type="VEuPathDB" id="FungiDB:PHYBLDRAFT_147232"/>